<dbReference type="Gene3D" id="3.30.870.10">
    <property type="entry name" value="Endonuclease Chain A"/>
    <property type="match status" value="3"/>
</dbReference>
<evidence type="ECO:0000259" key="10">
    <source>
        <dbReference type="PROSITE" id="PS50195"/>
    </source>
</evidence>
<keyword evidence="6" id="KW-0443">Lipid metabolism</keyword>
<evidence type="ECO:0000256" key="7">
    <source>
        <dbReference type="PIRNR" id="PIRNR009376"/>
    </source>
</evidence>
<dbReference type="PANTHER" id="PTHR18896:SF76">
    <property type="entry name" value="PHOSPHOLIPASE"/>
    <property type="match status" value="1"/>
</dbReference>
<dbReference type="SMART" id="SM00312">
    <property type="entry name" value="PX"/>
    <property type="match status" value="1"/>
</dbReference>
<keyword evidence="5 7" id="KW-0442">Lipid degradation</keyword>
<dbReference type="InterPro" id="IPR036871">
    <property type="entry name" value="PX_dom_sf"/>
</dbReference>
<evidence type="ECO:0000259" key="9">
    <source>
        <dbReference type="PROSITE" id="PS50035"/>
    </source>
</evidence>
<dbReference type="GO" id="GO:0060627">
    <property type="term" value="P:regulation of vesicle-mediated transport"/>
    <property type="evidence" value="ECO:0007669"/>
    <property type="project" value="TreeGrafter"/>
</dbReference>
<feature type="region of interest" description="Disordered" evidence="8">
    <location>
        <begin position="654"/>
        <end position="676"/>
    </location>
</feature>
<organism evidence="11 12">
    <name type="scientific">Mesorhabditis belari</name>
    <dbReference type="NCBI Taxonomy" id="2138241"/>
    <lineage>
        <taxon>Eukaryota</taxon>
        <taxon>Metazoa</taxon>
        <taxon>Ecdysozoa</taxon>
        <taxon>Nematoda</taxon>
        <taxon>Chromadorea</taxon>
        <taxon>Rhabditida</taxon>
        <taxon>Rhabditina</taxon>
        <taxon>Rhabditomorpha</taxon>
        <taxon>Rhabditoidea</taxon>
        <taxon>Rhabditidae</taxon>
        <taxon>Mesorhabditinae</taxon>
        <taxon>Mesorhabditis</taxon>
    </lineage>
</organism>
<protein>
    <recommendedName>
        <fullName evidence="7">Phospholipase</fullName>
        <ecNumber evidence="7">3.1.4.4</ecNumber>
    </recommendedName>
</protein>
<evidence type="ECO:0000256" key="1">
    <source>
        <dbReference type="ARBA" id="ARBA00000798"/>
    </source>
</evidence>
<evidence type="ECO:0000256" key="6">
    <source>
        <dbReference type="ARBA" id="ARBA00023098"/>
    </source>
</evidence>
<feature type="compositionally biased region" description="Acidic residues" evidence="8">
    <location>
        <begin position="52"/>
        <end position="62"/>
    </location>
</feature>
<dbReference type="CDD" id="cd01254">
    <property type="entry name" value="PH_PLD"/>
    <property type="match status" value="1"/>
</dbReference>
<dbReference type="GO" id="GO:0006654">
    <property type="term" value="P:phosphatidic acid biosynthetic process"/>
    <property type="evidence" value="ECO:0007669"/>
    <property type="project" value="InterPro"/>
</dbReference>
<evidence type="ECO:0000313" key="11">
    <source>
        <dbReference type="Proteomes" id="UP000887575"/>
    </source>
</evidence>
<dbReference type="PROSITE" id="PS50035">
    <property type="entry name" value="PLD"/>
    <property type="match status" value="1"/>
</dbReference>
<feature type="domain" description="PX" evidence="10">
    <location>
        <begin position="117"/>
        <end position="340"/>
    </location>
</feature>
<dbReference type="InterPro" id="IPR001736">
    <property type="entry name" value="PLipase_D/transphosphatidylase"/>
</dbReference>
<dbReference type="PROSITE" id="PS50195">
    <property type="entry name" value="PX"/>
    <property type="match status" value="1"/>
</dbReference>
<comment type="similarity">
    <text evidence="2 7">Belongs to the phospholipase D family.</text>
</comment>
<dbReference type="PIRSF" id="PIRSF009376">
    <property type="entry name" value="Phospholipase_D_euk"/>
    <property type="match status" value="1"/>
</dbReference>
<dbReference type="GO" id="GO:0035556">
    <property type="term" value="P:intracellular signal transduction"/>
    <property type="evidence" value="ECO:0007669"/>
    <property type="project" value="InterPro"/>
</dbReference>
<evidence type="ECO:0000256" key="5">
    <source>
        <dbReference type="ARBA" id="ARBA00022963"/>
    </source>
</evidence>
<dbReference type="Gene3D" id="3.30.1520.10">
    <property type="entry name" value="Phox-like domain"/>
    <property type="match status" value="2"/>
</dbReference>
<dbReference type="Proteomes" id="UP000887575">
    <property type="component" value="Unassembled WGS sequence"/>
</dbReference>
<dbReference type="InterPro" id="IPR015679">
    <property type="entry name" value="PLipase_D_fam"/>
</dbReference>
<dbReference type="InterPro" id="IPR016555">
    <property type="entry name" value="PLipase_D_euk"/>
</dbReference>
<dbReference type="SUPFAM" id="SSF64268">
    <property type="entry name" value="PX domain"/>
    <property type="match status" value="2"/>
</dbReference>
<dbReference type="WBParaSite" id="MBELARI_LOCUS15485">
    <property type="protein sequence ID" value="MBELARI_LOCUS15485"/>
    <property type="gene ID" value="MBELARI_LOCUS15485"/>
</dbReference>
<evidence type="ECO:0000256" key="3">
    <source>
        <dbReference type="ARBA" id="ARBA00022737"/>
    </source>
</evidence>
<dbReference type="GO" id="GO:0035091">
    <property type="term" value="F:phosphatidylinositol binding"/>
    <property type="evidence" value="ECO:0007669"/>
    <property type="project" value="InterPro"/>
</dbReference>
<comment type="catalytic activity">
    <reaction evidence="1 7">
        <text>a 1,2-diacyl-sn-glycero-3-phosphocholine + H2O = a 1,2-diacyl-sn-glycero-3-phosphate + choline + H(+)</text>
        <dbReference type="Rhea" id="RHEA:14445"/>
        <dbReference type="ChEBI" id="CHEBI:15354"/>
        <dbReference type="ChEBI" id="CHEBI:15377"/>
        <dbReference type="ChEBI" id="CHEBI:15378"/>
        <dbReference type="ChEBI" id="CHEBI:57643"/>
        <dbReference type="ChEBI" id="CHEBI:58608"/>
        <dbReference type="EC" id="3.1.4.4"/>
    </reaction>
</comment>
<feature type="region of interest" description="Disordered" evidence="8">
    <location>
        <begin position="1"/>
        <end position="62"/>
    </location>
</feature>
<dbReference type="SUPFAM" id="SSF50729">
    <property type="entry name" value="PH domain-like"/>
    <property type="match status" value="1"/>
</dbReference>
<dbReference type="PANTHER" id="PTHR18896">
    <property type="entry name" value="PHOSPHOLIPASE D"/>
    <property type="match status" value="1"/>
</dbReference>
<evidence type="ECO:0000256" key="8">
    <source>
        <dbReference type="SAM" id="MobiDB-lite"/>
    </source>
</evidence>
<keyword evidence="3" id="KW-0677">Repeat</keyword>
<dbReference type="FunFam" id="3.30.870.10:FF:000050">
    <property type="entry name" value="Phospholipase"/>
    <property type="match status" value="1"/>
</dbReference>
<dbReference type="SMART" id="SM00155">
    <property type="entry name" value="PLDc"/>
    <property type="match status" value="2"/>
</dbReference>
<accession>A0AAF3J4E5</accession>
<name>A0AAF3J4E5_9BILA</name>
<evidence type="ECO:0000256" key="2">
    <source>
        <dbReference type="ARBA" id="ARBA00008664"/>
    </source>
</evidence>
<dbReference type="CDD" id="cd09141">
    <property type="entry name" value="PLDc_vPLD1_2_yPLD_like_2"/>
    <property type="match status" value="1"/>
</dbReference>
<keyword evidence="4 7" id="KW-0378">Hydrolase</keyword>
<dbReference type="GO" id="GO:0009395">
    <property type="term" value="P:phospholipid catabolic process"/>
    <property type="evidence" value="ECO:0007669"/>
    <property type="project" value="TreeGrafter"/>
</dbReference>
<evidence type="ECO:0000256" key="4">
    <source>
        <dbReference type="ARBA" id="ARBA00022801"/>
    </source>
</evidence>
<proteinExistence type="inferred from homology"/>
<dbReference type="SMART" id="SM00233">
    <property type="entry name" value="PH"/>
    <property type="match status" value="1"/>
</dbReference>
<sequence>MQRPLLLSVDEVQEQQYNGHPRGPGGDATHGIQGDRVNITEVQSPSSIDYEPPAEESDEEGYSTDDEMQYCDCIVSVLAKSLPGTPGRKGVIPYSSIYEDQDATRRRGYWLPGTPVNAKIIKAEKNQESGIHFINKILYTIQLQHGPFKWSLVRTYRDFSVLNNRLRAHRAAERIRAPLHRVQKRMDEMFESVGLDLMQNHKEDCPYYRKQSKRERRENQTKFLKRTADAFESNNDEAPIASIDTTSPLEEEQRHKVERAVQSGILEDEPSPGESTAKKRKVRTRKRHQLPHFPLIPDSMVSNLEQRREQLESWLQMLLHIPINRNHHETAEFLEISRFSFVNDLGSKHNEGLAKKRPGGALVFYGWKQCCVKWVLPWSKRWLMVRDTFVAYMNPSSEKLRLVMLIDQAFKIAVGGKEADGMANGLIIYNSQHELHLKCRRLEDTLNWKRSIEEVMQGPGKIFTDPHRYASSFPVRDESFGKWYVDAKDFMEQASDMMELAKEEIFIADWWLSPEIYMKRPSLHGSKWRLDEILKRKAEQGIKIFILLYKEMEMALGLNSIYTKRKLQELHPNIKKLIVIDQLIAFVGGIDLCFGRWDDTRHLLTDLGSVHFDAQHNIIAQQTGENFVSAGLRALVKAPLTLGPLGLEEHEEVTPRGVMGPGGDAPGSSTSPKAADTGDVVEMTRKMADTKIESKEGTPLKQMDKDKAGVVLRVWKKEPQAKDRTLRVSTNESGDEKMTAIEEDRGRKIKRTNIRRSTSSQYRAPPLDLIVKGPAPSSVLSNAVEHGMDVRTAVEKYKNYVESGKFAEEKHRASTPPGREKKPNRISRVVSNWRGNRAKRRWKQILDQDDVVGEYELDWLRLKDLSKEVEDELDGGVKLWIGKDYVNFIVKDFVEIDLPYNDFIDRGLTPRMPWHDIHSVTFGHSARDVARHFIQRWNATKTEKLKDDDSYPYLMPKTYDNLRVPRVFKNIAEPVQSQVLRSLSNWSSLINKTEDSIQQAYVSLIANSKHYIYIENQFFVSMSGGVEVHNEICRVLVERIVRAHQDNENFRVYLLLPLMPGFEGDVGAPGGSSLQAVLHWTYRSLSRGEHSLMETLKKRGVEDPTKYISINSLRTWDLLTGRLVTELIYIHCKLMIVDDEHVIIGSANINDRSQAGNRDSEVCMIYSDTVKERSIMNGKPYTAGKFAKSLRLALMKEHLGLLPNCRRPSKFDYEVTCEDPVTPSFYVDIWQQVAKKNTRIYEEVFRAYPTDLVESFEEYAKWKSVMTQAEYAPQEAEAKLRDVKGVLVDFPLNFLKQADLAPAITSREGIVGSSVFT</sequence>
<keyword evidence="11" id="KW-1185">Reference proteome</keyword>
<feature type="domain" description="PLD phosphodiesterase" evidence="9">
    <location>
        <begin position="1126"/>
        <end position="1153"/>
    </location>
</feature>
<dbReference type="EC" id="3.1.4.4" evidence="7"/>
<feature type="region of interest" description="Disordered" evidence="8">
    <location>
        <begin position="227"/>
        <end position="286"/>
    </location>
</feature>
<reference evidence="12" key="1">
    <citation type="submission" date="2024-02" db="UniProtKB">
        <authorList>
            <consortium name="WormBaseParasite"/>
        </authorList>
    </citation>
    <scope>IDENTIFICATION</scope>
</reference>
<dbReference type="Pfam" id="PF00614">
    <property type="entry name" value="PLDc"/>
    <property type="match status" value="1"/>
</dbReference>
<evidence type="ECO:0000313" key="12">
    <source>
        <dbReference type="WBParaSite" id="MBELARI_LOCUS15485"/>
    </source>
</evidence>
<dbReference type="GO" id="GO:0004630">
    <property type="term" value="F:phospholipase D activity"/>
    <property type="evidence" value="ECO:0007669"/>
    <property type="project" value="UniProtKB-UniRule"/>
</dbReference>
<dbReference type="InterPro" id="IPR001683">
    <property type="entry name" value="PX_dom"/>
</dbReference>
<dbReference type="SUPFAM" id="SSF56024">
    <property type="entry name" value="Phospholipase D/nuclease"/>
    <property type="match status" value="3"/>
</dbReference>
<dbReference type="InterPro" id="IPR001849">
    <property type="entry name" value="PH_domain"/>
</dbReference>